<dbReference type="InterPro" id="IPR005821">
    <property type="entry name" value="Ion_trans_dom"/>
</dbReference>
<dbReference type="InterPro" id="IPR045319">
    <property type="entry name" value="KAT/AKT"/>
</dbReference>
<keyword evidence="10" id="KW-0407">Ion channel</keyword>
<dbReference type="Gene3D" id="2.60.120.10">
    <property type="entry name" value="Jelly Rolls"/>
    <property type="match status" value="2"/>
</dbReference>
<keyword evidence="4 12" id="KW-0812">Transmembrane</keyword>
<evidence type="ECO:0000256" key="11">
    <source>
        <dbReference type="SAM" id="MobiDB-lite"/>
    </source>
</evidence>
<feature type="transmembrane region" description="Helical" evidence="12">
    <location>
        <begin position="552"/>
        <end position="576"/>
    </location>
</feature>
<feature type="domain" description="Cyclic nucleotide-binding" evidence="13">
    <location>
        <begin position="743"/>
        <end position="838"/>
    </location>
</feature>
<dbReference type="Pfam" id="PF00027">
    <property type="entry name" value="cNMP_binding"/>
    <property type="match status" value="2"/>
</dbReference>
<feature type="transmembrane region" description="Helical" evidence="12">
    <location>
        <begin position="635"/>
        <end position="656"/>
    </location>
</feature>
<evidence type="ECO:0000313" key="14">
    <source>
        <dbReference type="EMBL" id="SZX59871.1"/>
    </source>
</evidence>
<dbReference type="Proteomes" id="UP000256970">
    <property type="component" value="Unassembled WGS sequence"/>
</dbReference>
<evidence type="ECO:0000256" key="6">
    <source>
        <dbReference type="ARBA" id="ARBA00022882"/>
    </source>
</evidence>
<dbReference type="EMBL" id="FNXT01000031">
    <property type="protein sequence ID" value="SZX59871.1"/>
    <property type="molecule type" value="Genomic_DNA"/>
</dbReference>
<keyword evidence="3" id="KW-0813">Transport</keyword>
<accession>A0A383V465</accession>
<keyword evidence="5" id="KW-0630">Potassium</keyword>
<protein>
    <recommendedName>
        <fullName evidence="13">Cyclic nucleotide-binding domain-containing protein</fullName>
    </recommendedName>
</protein>
<gene>
    <name evidence="14" type="ORF">BQ4739_LOCUS471</name>
</gene>
<dbReference type="InterPro" id="IPR014710">
    <property type="entry name" value="RmlC-like_jellyroll"/>
</dbReference>
<evidence type="ECO:0000256" key="5">
    <source>
        <dbReference type="ARBA" id="ARBA00022826"/>
    </source>
</evidence>
<dbReference type="InterPro" id="IPR003938">
    <property type="entry name" value="K_chnl_volt-dep_EAG/ELK/ERG"/>
</dbReference>
<keyword evidence="5" id="KW-0631">Potassium channel</keyword>
<keyword evidence="5" id="KW-0633">Potassium transport</keyword>
<dbReference type="Gene3D" id="1.10.287.630">
    <property type="entry name" value="Helix hairpin bin"/>
    <property type="match status" value="1"/>
</dbReference>
<feature type="region of interest" description="Disordered" evidence="11">
    <location>
        <begin position="1"/>
        <end position="76"/>
    </location>
</feature>
<organism evidence="14 15">
    <name type="scientific">Tetradesmus obliquus</name>
    <name type="common">Green alga</name>
    <name type="synonym">Acutodesmus obliquus</name>
    <dbReference type="NCBI Taxonomy" id="3088"/>
    <lineage>
        <taxon>Eukaryota</taxon>
        <taxon>Viridiplantae</taxon>
        <taxon>Chlorophyta</taxon>
        <taxon>core chlorophytes</taxon>
        <taxon>Chlorophyceae</taxon>
        <taxon>CS clade</taxon>
        <taxon>Sphaeropleales</taxon>
        <taxon>Scenedesmaceae</taxon>
        <taxon>Tetradesmus</taxon>
    </lineage>
</organism>
<evidence type="ECO:0000259" key="13">
    <source>
        <dbReference type="PROSITE" id="PS50042"/>
    </source>
</evidence>
<name>A0A383V465_TETOB</name>
<dbReference type="GO" id="GO:0034702">
    <property type="term" value="C:monoatomic ion channel complex"/>
    <property type="evidence" value="ECO:0007669"/>
    <property type="project" value="UniProtKB-KW"/>
</dbReference>
<evidence type="ECO:0000256" key="1">
    <source>
        <dbReference type="ARBA" id="ARBA00004141"/>
    </source>
</evidence>
<dbReference type="SUPFAM" id="SSF51206">
    <property type="entry name" value="cAMP-binding domain-like"/>
    <property type="match status" value="2"/>
</dbReference>
<dbReference type="InterPro" id="IPR000595">
    <property type="entry name" value="cNMP-bd_dom"/>
</dbReference>
<dbReference type="GO" id="GO:0005249">
    <property type="term" value="F:voltage-gated potassium channel activity"/>
    <property type="evidence" value="ECO:0007669"/>
    <property type="project" value="InterPro"/>
</dbReference>
<evidence type="ECO:0000256" key="9">
    <source>
        <dbReference type="ARBA" id="ARBA00023136"/>
    </source>
</evidence>
<keyword evidence="9 12" id="KW-0472">Membrane</keyword>
<evidence type="ECO:0000256" key="4">
    <source>
        <dbReference type="ARBA" id="ARBA00022692"/>
    </source>
</evidence>
<feature type="region of interest" description="Disordered" evidence="11">
    <location>
        <begin position="253"/>
        <end position="288"/>
    </location>
</feature>
<dbReference type="SUPFAM" id="SSF81324">
    <property type="entry name" value="Voltage-gated potassium channels"/>
    <property type="match status" value="1"/>
</dbReference>
<keyword evidence="7 12" id="KW-1133">Transmembrane helix</keyword>
<feature type="region of interest" description="Disordered" evidence="11">
    <location>
        <begin position="344"/>
        <end position="365"/>
    </location>
</feature>
<reference evidence="14 15" key="1">
    <citation type="submission" date="2016-10" db="EMBL/GenBank/DDBJ databases">
        <authorList>
            <person name="Cai Z."/>
        </authorList>
    </citation>
    <scope>NUCLEOTIDE SEQUENCE [LARGE SCALE GENOMIC DNA]</scope>
</reference>
<feature type="transmembrane region" description="Helical" evidence="12">
    <location>
        <begin position="477"/>
        <end position="499"/>
    </location>
</feature>
<keyword evidence="15" id="KW-1185">Reference proteome</keyword>
<dbReference type="PROSITE" id="PS50042">
    <property type="entry name" value="CNMP_BINDING_3"/>
    <property type="match status" value="2"/>
</dbReference>
<dbReference type="PRINTS" id="PR01463">
    <property type="entry name" value="EAGCHANLFMLY"/>
</dbReference>
<evidence type="ECO:0000256" key="8">
    <source>
        <dbReference type="ARBA" id="ARBA00023065"/>
    </source>
</evidence>
<feature type="transmembrane region" description="Helical" evidence="12">
    <location>
        <begin position="396"/>
        <end position="416"/>
    </location>
</feature>
<feature type="domain" description="Cyclic nucleotide-binding" evidence="13">
    <location>
        <begin position="872"/>
        <end position="968"/>
    </location>
</feature>
<feature type="transmembrane region" description="Helical" evidence="12">
    <location>
        <begin position="511"/>
        <end position="532"/>
    </location>
</feature>
<comment type="similarity">
    <text evidence="2">Belongs to the potassium channel family. Plant (TC 1.A.1.4) subfamily.</text>
</comment>
<comment type="subcellular location">
    <subcellularLocation>
        <location evidence="1">Membrane</location>
        <topology evidence="1">Multi-pass membrane protein</topology>
    </subcellularLocation>
</comment>
<evidence type="ECO:0000313" key="15">
    <source>
        <dbReference type="Proteomes" id="UP000256970"/>
    </source>
</evidence>
<feature type="compositionally biased region" description="Basic and acidic residues" evidence="11">
    <location>
        <begin position="265"/>
        <end position="275"/>
    </location>
</feature>
<keyword evidence="6" id="KW-0851">Voltage-gated channel</keyword>
<dbReference type="PANTHER" id="PTHR45743:SF2">
    <property type="entry name" value="POTASSIUM CHANNEL AKT1"/>
    <property type="match status" value="1"/>
</dbReference>
<evidence type="ECO:0000256" key="3">
    <source>
        <dbReference type="ARBA" id="ARBA00022448"/>
    </source>
</evidence>
<evidence type="ECO:0000256" key="12">
    <source>
        <dbReference type="SAM" id="Phobius"/>
    </source>
</evidence>
<dbReference type="Pfam" id="PF00520">
    <property type="entry name" value="Ion_trans"/>
    <property type="match status" value="1"/>
</dbReference>
<evidence type="ECO:0000256" key="7">
    <source>
        <dbReference type="ARBA" id="ARBA00022989"/>
    </source>
</evidence>
<evidence type="ECO:0000256" key="10">
    <source>
        <dbReference type="ARBA" id="ARBA00023303"/>
    </source>
</evidence>
<sequence>MKRDASNTDTVFAAYAPPTEAPWQQQQQQQQQHGGHPLHKVSSGGASAASERLQDLQESSSGQLADPWSREAGPEDGVPVLAEETFMQHVTRVYKVNKRVWDFYTKLTVQQAVRVSGSAGGAAAAQQQQDQASGGWMDPTTFRFRSTWEDVPADVLPSLSTISRPFPAAASTTGPPSLTRSYRALATACRPLAAAAAAARSTAGSAASGNAGHGSSRAGSRPLHAVSLPVSAAVHGSSSSSWRLGRPPLAAAGAGAAARPSNDVAHGESAREPSLERPSSMAAAAAADWASRHDTAAATAAGSTAAATHGSSSVPSIGQAGSYTAASIGQPFVAAWQQQQQQLEKSSAASSAGRRGGSSSSTAGSEAAGAGQMLLQLRLRPSIFLLPVLPPEHQLAWLWSLLMLFMDMVYVAFIMPTNMAFCPVVFGQLNWCGAVDLVAGLIYMANLLMSFQIGFILEHDYKKRLLLDGLHVARFYALRGSFLTDVLAVLPVVYQIVMVSGRIANYWANRCLTFTMLLRLLRLAALMKVLFVDSLITSGSSGLSRYVSVLGQYALIALYAAAVLVHNLACLAWLIALMEGPETSWAAHVEWASQGPGSLPHCQPAEQYLAGLYWVFTTVTTTGYGDILPTTPLEAVLAMLFMLCGVSMVALLIGSMTELLTQATSDARRAHALRQKMTEVDEWVSRRNIPSKLARAITNYYNQVWLRHREHPTEAAILSELPTSLRGRVATHITQGLLDGLTVMQGLDHAAREDLAGRLVPVEVAPGHELCREGDEADCLWLLQEGELLCIRGNTQVELLAPPRLLGEYCLLADEAPELCYRPATLRALSSCQLWLLSLRHELCREGDEADCLWLLQEGELLCIRGNTQVRGHELCREGDEADCLWLLQEGELLCIRGNTQVELLAPPRLLGEYCLLADEAPELCYRPATLRALSSCQLWLLSLRELHTLMVHQPALAERLLAAHATAFLAALPH</sequence>
<feature type="transmembrane region" description="Helical" evidence="12">
    <location>
        <begin position="437"/>
        <end position="457"/>
    </location>
</feature>
<dbReference type="InterPro" id="IPR018490">
    <property type="entry name" value="cNMP-bd_dom_sf"/>
</dbReference>
<evidence type="ECO:0000256" key="2">
    <source>
        <dbReference type="ARBA" id="ARBA00007929"/>
    </source>
</evidence>
<dbReference type="Gene3D" id="1.10.287.70">
    <property type="match status" value="1"/>
</dbReference>
<dbReference type="AlphaFoldDB" id="A0A383V465"/>
<proteinExistence type="inferred from homology"/>
<dbReference type="CDD" id="cd00038">
    <property type="entry name" value="CAP_ED"/>
    <property type="match status" value="2"/>
</dbReference>
<keyword evidence="8" id="KW-0406">Ion transport</keyword>
<dbReference type="SMART" id="SM00100">
    <property type="entry name" value="cNMP"/>
    <property type="match status" value="2"/>
</dbReference>
<dbReference type="PANTHER" id="PTHR45743">
    <property type="entry name" value="POTASSIUM CHANNEL AKT1"/>
    <property type="match status" value="1"/>
</dbReference>